<keyword evidence="4" id="KW-1185">Reference proteome</keyword>
<feature type="domain" description="Ig-like" evidence="2">
    <location>
        <begin position="151"/>
        <end position="243"/>
    </location>
</feature>
<dbReference type="Ensembl" id="ENSKMAT00000024702.1">
    <property type="protein sequence ID" value="ENSKMAP00000024396.1"/>
    <property type="gene ID" value="ENSKMAG00000018076.1"/>
</dbReference>
<dbReference type="Proteomes" id="UP000264800">
    <property type="component" value="Unplaced"/>
</dbReference>
<keyword evidence="1" id="KW-1133">Transmembrane helix</keyword>
<evidence type="ECO:0000256" key="1">
    <source>
        <dbReference type="SAM" id="Phobius"/>
    </source>
</evidence>
<dbReference type="GeneTree" id="ENSGT01150000286924"/>
<name>A0A3Q3B5Q9_KRYMA</name>
<dbReference type="SUPFAM" id="SSF48726">
    <property type="entry name" value="Immunoglobulin"/>
    <property type="match status" value="2"/>
</dbReference>
<keyword evidence="1" id="KW-0812">Transmembrane</keyword>
<proteinExistence type="predicted"/>
<dbReference type="PANTHER" id="PTHR46484:SF7">
    <property type="entry name" value="MYELIN-ASSOCIATED GLYCOPROTEIN-LIKE-RELATED"/>
    <property type="match status" value="1"/>
</dbReference>
<dbReference type="STRING" id="37003.ENSKMAP00000024396"/>
<sequence length="304" mass="34611">HQHLRRMDKERKMIIFYVCSLVFCEEWKAKVVNNLEALVDSCVVVPCSFSHPRGTLPTSRLRGIWHHKSDRNQIIYDEGNTKIKDSFKGRTKLLGALGQSNCTLEIMPVKNHDNGPFCFRIELVKADNNDPTTDMFSFVEDCVELKMLSPPPKPVLHHPETATQGKPYTVLCSVRHTCPSHRPTFTWSLGTKEEIMEVHHDINYGIWEVESILTFVTEEKHDTTDLTCTATFNGGRTSSARVTLNVKSSPNLNHIIIPVAVATSVAVIFGLLCIVMMKKYKKRIAELQSQDGSMWNRLSRMSRR</sequence>
<dbReference type="InterPro" id="IPR036179">
    <property type="entry name" value="Ig-like_dom_sf"/>
</dbReference>
<evidence type="ECO:0000259" key="2">
    <source>
        <dbReference type="PROSITE" id="PS50835"/>
    </source>
</evidence>
<feature type="transmembrane region" description="Helical" evidence="1">
    <location>
        <begin position="255"/>
        <end position="277"/>
    </location>
</feature>
<protein>
    <submittedName>
        <fullName evidence="3">Sialic acid-binding Ig-like lectin 10</fullName>
    </submittedName>
</protein>
<evidence type="ECO:0000313" key="4">
    <source>
        <dbReference type="Proteomes" id="UP000264800"/>
    </source>
</evidence>
<evidence type="ECO:0000313" key="3">
    <source>
        <dbReference type="Ensembl" id="ENSKMAP00000024396.1"/>
    </source>
</evidence>
<accession>A0A3Q3B5Q9</accession>
<dbReference type="InterPro" id="IPR013783">
    <property type="entry name" value="Ig-like_fold"/>
</dbReference>
<reference evidence="3" key="1">
    <citation type="submission" date="2025-08" db="UniProtKB">
        <authorList>
            <consortium name="Ensembl"/>
        </authorList>
    </citation>
    <scope>IDENTIFICATION</scope>
</reference>
<dbReference type="AlphaFoldDB" id="A0A3Q3B5Q9"/>
<keyword evidence="1" id="KW-0472">Membrane</keyword>
<reference evidence="3" key="2">
    <citation type="submission" date="2025-09" db="UniProtKB">
        <authorList>
            <consortium name="Ensembl"/>
        </authorList>
    </citation>
    <scope>IDENTIFICATION</scope>
</reference>
<dbReference type="OMA" id="QDGSMWN"/>
<dbReference type="Gene3D" id="2.60.40.10">
    <property type="entry name" value="Immunoglobulins"/>
    <property type="match status" value="2"/>
</dbReference>
<dbReference type="PANTHER" id="PTHR46484">
    <property type="entry name" value="SI:CH211-171H4.5-RELATED"/>
    <property type="match status" value="1"/>
</dbReference>
<dbReference type="InterPro" id="IPR007110">
    <property type="entry name" value="Ig-like_dom"/>
</dbReference>
<organism evidence="3 4">
    <name type="scientific">Kryptolebias marmoratus</name>
    <name type="common">Mangrove killifish</name>
    <name type="synonym">Rivulus marmoratus</name>
    <dbReference type="NCBI Taxonomy" id="37003"/>
    <lineage>
        <taxon>Eukaryota</taxon>
        <taxon>Metazoa</taxon>
        <taxon>Chordata</taxon>
        <taxon>Craniata</taxon>
        <taxon>Vertebrata</taxon>
        <taxon>Euteleostomi</taxon>
        <taxon>Actinopterygii</taxon>
        <taxon>Neopterygii</taxon>
        <taxon>Teleostei</taxon>
        <taxon>Neoteleostei</taxon>
        <taxon>Acanthomorphata</taxon>
        <taxon>Ovalentaria</taxon>
        <taxon>Atherinomorphae</taxon>
        <taxon>Cyprinodontiformes</taxon>
        <taxon>Rivulidae</taxon>
        <taxon>Kryptolebias</taxon>
    </lineage>
</organism>
<dbReference type="PROSITE" id="PS50835">
    <property type="entry name" value="IG_LIKE"/>
    <property type="match status" value="1"/>
</dbReference>